<organism evidence="2 3">
    <name type="scientific">Liparis tanakae</name>
    <name type="common">Tanaka's snailfish</name>
    <dbReference type="NCBI Taxonomy" id="230148"/>
    <lineage>
        <taxon>Eukaryota</taxon>
        <taxon>Metazoa</taxon>
        <taxon>Chordata</taxon>
        <taxon>Craniata</taxon>
        <taxon>Vertebrata</taxon>
        <taxon>Euteleostomi</taxon>
        <taxon>Actinopterygii</taxon>
        <taxon>Neopterygii</taxon>
        <taxon>Teleostei</taxon>
        <taxon>Neoteleostei</taxon>
        <taxon>Acanthomorphata</taxon>
        <taxon>Eupercaria</taxon>
        <taxon>Perciformes</taxon>
        <taxon>Cottioidei</taxon>
        <taxon>Cottales</taxon>
        <taxon>Liparidae</taxon>
        <taxon>Liparis</taxon>
    </lineage>
</organism>
<reference evidence="2 3" key="1">
    <citation type="submission" date="2019-03" db="EMBL/GenBank/DDBJ databases">
        <title>First draft genome of Liparis tanakae, snailfish: a comprehensive survey of snailfish specific genes.</title>
        <authorList>
            <person name="Kim W."/>
            <person name="Song I."/>
            <person name="Jeong J.-H."/>
            <person name="Kim D."/>
            <person name="Kim S."/>
            <person name="Ryu S."/>
            <person name="Song J.Y."/>
            <person name="Lee S.K."/>
        </authorList>
    </citation>
    <scope>NUCLEOTIDE SEQUENCE [LARGE SCALE GENOMIC DNA]</scope>
    <source>
        <tissue evidence="2">Muscle</tissue>
    </source>
</reference>
<feature type="region of interest" description="Disordered" evidence="1">
    <location>
        <begin position="112"/>
        <end position="134"/>
    </location>
</feature>
<protein>
    <submittedName>
        <fullName evidence="2">Uncharacterized protein</fullName>
    </submittedName>
</protein>
<evidence type="ECO:0000256" key="1">
    <source>
        <dbReference type="SAM" id="MobiDB-lite"/>
    </source>
</evidence>
<evidence type="ECO:0000313" key="3">
    <source>
        <dbReference type="Proteomes" id="UP000314294"/>
    </source>
</evidence>
<dbReference type="AlphaFoldDB" id="A0A4Z2IP66"/>
<proteinExistence type="predicted"/>
<gene>
    <name evidence="2" type="ORF">EYF80_010169</name>
</gene>
<dbReference type="Proteomes" id="UP000314294">
    <property type="component" value="Unassembled WGS sequence"/>
</dbReference>
<dbReference type="EMBL" id="SRLO01000063">
    <property type="protein sequence ID" value="TNN79587.1"/>
    <property type="molecule type" value="Genomic_DNA"/>
</dbReference>
<keyword evidence="3" id="KW-1185">Reference proteome</keyword>
<accession>A0A4Z2IP66</accession>
<evidence type="ECO:0000313" key="2">
    <source>
        <dbReference type="EMBL" id="TNN79587.1"/>
    </source>
</evidence>
<sequence>MSPRLQAATFLSLCSPGAKRRRVAIRKALQLDIRFWSRFPWISEGKPSEVVLLDCLLNLDNLTCTFTGLGTGGLADSSLSFCVGSMPPWPLNPPEPETQRQTYSCQLRNAVTTETRRPTRRRRRIRRHKPGGYN</sequence>
<feature type="compositionally biased region" description="Basic residues" evidence="1">
    <location>
        <begin position="118"/>
        <end position="134"/>
    </location>
</feature>
<comment type="caution">
    <text evidence="2">The sequence shown here is derived from an EMBL/GenBank/DDBJ whole genome shotgun (WGS) entry which is preliminary data.</text>
</comment>
<name>A0A4Z2IP66_9TELE</name>